<evidence type="ECO:0000259" key="5">
    <source>
        <dbReference type="PROSITE" id="PS51914"/>
    </source>
</evidence>
<feature type="domain" description="DMAP1-binding" evidence="4">
    <location>
        <begin position="170"/>
        <end position="291"/>
    </location>
</feature>
<feature type="domain" description="MRH" evidence="5">
    <location>
        <begin position="62"/>
        <end position="165"/>
    </location>
</feature>
<evidence type="ECO:0000259" key="4">
    <source>
        <dbReference type="PROSITE" id="PS51912"/>
    </source>
</evidence>
<dbReference type="PROSITE" id="PS51914">
    <property type="entry name" value="MRH"/>
    <property type="match status" value="1"/>
</dbReference>
<dbReference type="Gene3D" id="2.70.130.10">
    <property type="entry name" value="Mannose-6-phosphate receptor binding domain"/>
    <property type="match status" value="1"/>
</dbReference>
<feature type="compositionally biased region" description="Basic and acidic residues" evidence="3">
    <location>
        <begin position="346"/>
        <end position="356"/>
    </location>
</feature>
<gene>
    <name evidence="6" type="ORF">PLOB_00038614</name>
</gene>
<dbReference type="InterPro" id="IPR036607">
    <property type="entry name" value="PRKCSH"/>
</dbReference>
<evidence type="ECO:0000313" key="6">
    <source>
        <dbReference type="EMBL" id="CAH3136753.1"/>
    </source>
</evidence>
<evidence type="ECO:0008006" key="8">
    <source>
        <dbReference type="Google" id="ProtNLM"/>
    </source>
</evidence>
<name>A0ABN8P8W0_9CNID</name>
<keyword evidence="1" id="KW-0732">Signal</keyword>
<feature type="region of interest" description="Disordered" evidence="3">
    <location>
        <begin position="214"/>
        <end position="255"/>
    </location>
</feature>
<feature type="compositionally biased region" description="Basic and acidic residues" evidence="3">
    <location>
        <begin position="218"/>
        <end position="232"/>
    </location>
</feature>
<evidence type="ECO:0000256" key="2">
    <source>
        <dbReference type="ARBA" id="ARBA00023157"/>
    </source>
</evidence>
<reference evidence="6 7" key="1">
    <citation type="submission" date="2022-05" db="EMBL/GenBank/DDBJ databases">
        <authorList>
            <consortium name="Genoscope - CEA"/>
            <person name="William W."/>
        </authorList>
    </citation>
    <scope>NUCLEOTIDE SEQUENCE [LARGE SCALE GENOMIC DNA]</scope>
</reference>
<comment type="caution">
    <text evidence="6">The sequence shown here is derived from an EMBL/GenBank/DDBJ whole genome shotgun (WGS) entry which is preliminary data.</text>
</comment>
<feature type="region of interest" description="Disordered" evidence="3">
    <location>
        <begin position="307"/>
        <end position="370"/>
    </location>
</feature>
<sequence length="370" mass="42277">MVWFVGTRPGKVKIVEEPAVYRSGMNNFYQPAGSPTQNDNKLVARVKPSPVSGPTHLQVLAGKCFSLIHNGYKYEFCPFHNVTQREQTARWNAFAGILGVWREWVILNNTFEAMLLANGDMCPGNIPRQTKAFLRCGDVNKVISVEEPAICHYELRFESPLACPIDAFLVYPVLSTEGQKEWEQIEEALYRQELTIQGYNKYRRRLFQMEKLMPQDTASKEEKEEKKKKVAEEPVSNPQTDKKNTGNNHNFRSKEECSKAYDDLLAEVQRLRRHPTNDTQLLTKLSSNKDGLKNLNEHINNSVTSFKGDLGYRRTPHNESSQVGRQEKVLLSEGNNMKGDPGVLMNKKEKSSDIKQTKPLRKKLIKAGEF</sequence>
<dbReference type="SUPFAM" id="SSF50911">
    <property type="entry name" value="Mannose 6-phosphate receptor domain"/>
    <property type="match status" value="1"/>
</dbReference>
<feature type="compositionally biased region" description="Basic residues" evidence="3">
    <location>
        <begin position="358"/>
        <end position="370"/>
    </location>
</feature>
<dbReference type="InterPro" id="IPR044865">
    <property type="entry name" value="MRH_dom"/>
</dbReference>
<dbReference type="PROSITE" id="PS51912">
    <property type="entry name" value="DMAP1_BIND"/>
    <property type="match status" value="1"/>
</dbReference>
<keyword evidence="7" id="KW-1185">Reference proteome</keyword>
<dbReference type="PANTHER" id="PTHR12630:SF6">
    <property type="entry name" value="N-ACETYLGLUCOSAMINE-1-PHOSPHOTRANSFERASE SUBUNIT GAMMA"/>
    <property type="match status" value="1"/>
</dbReference>
<dbReference type="Pfam" id="PF13015">
    <property type="entry name" value="PRKCSH_1"/>
    <property type="match status" value="1"/>
</dbReference>
<evidence type="ECO:0000256" key="1">
    <source>
        <dbReference type="ARBA" id="ARBA00022729"/>
    </source>
</evidence>
<dbReference type="InterPro" id="IPR010506">
    <property type="entry name" value="DMAP1-bd"/>
</dbReference>
<protein>
    <recommendedName>
        <fullName evidence="8">N-acetylglucosamine-1-phosphotransferase subunit gamma</fullName>
    </recommendedName>
</protein>
<evidence type="ECO:0000313" key="7">
    <source>
        <dbReference type="Proteomes" id="UP001159405"/>
    </source>
</evidence>
<dbReference type="EMBL" id="CALNXK010000058">
    <property type="protein sequence ID" value="CAH3136753.1"/>
    <property type="molecule type" value="Genomic_DNA"/>
</dbReference>
<dbReference type="PANTHER" id="PTHR12630">
    <property type="entry name" value="N-LINKED OLIGOSACCHARIDE PROCESSING"/>
    <property type="match status" value="1"/>
</dbReference>
<keyword evidence="2" id="KW-1015">Disulfide bond</keyword>
<dbReference type="Proteomes" id="UP001159405">
    <property type="component" value="Unassembled WGS sequence"/>
</dbReference>
<dbReference type="InterPro" id="IPR009011">
    <property type="entry name" value="Man6P_isomerase_rcpt-bd_dom_sf"/>
</dbReference>
<evidence type="ECO:0000256" key="3">
    <source>
        <dbReference type="SAM" id="MobiDB-lite"/>
    </source>
</evidence>
<accession>A0ABN8P8W0</accession>
<proteinExistence type="predicted"/>
<organism evidence="6 7">
    <name type="scientific">Porites lobata</name>
    <dbReference type="NCBI Taxonomy" id="104759"/>
    <lineage>
        <taxon>Eukaryota</taxon>
        <taxon>Metazoa</taxon>
        <taxon>Cnidaria</taxon>
        <taxon>Anthozoa</taxon>
        <taxon>Hexacorallia</taxon>
        <taxon>Scleractinia</taxon>
        <taxon>Fungiina</taxon>
        <taxon>Poritidae</taxon>
        <taxon>Porites</taxon>
    </lineage>
</organism>
<dbReference type="InterPro" id="IPR039794">
    <property type="entry name" value="Gtb1-like"/>
</dbReference>